<dbReference type="Proteomes" id="UP001184828">
    <property type="component" value="Unassembled WGS sequence"/>
</dbReference>
<dbReference type="GO" id="GO:0044781">
    <property type="term" value="P:bacterial-type flagellum organization"/>
    <property type="evidence" value="ECO:0007669"/>
    <property type="project" value="UniProtKB-KW"/>
</dbReference>
<evidence type="ECO:0000256" key="3">
    <source>
        <dbReference type="ARBA" id="ARBA00006602"/>
    </source>
</evidence>
<keyword evidence="12" id="KW-0966">Cell projection</keyword>
<feature type="region of interest" description="Disordered" evidence="10">
    <location>
        <begin position="1"/>
        <end position="20"/>
    </location>
</feature>
<dbReference type="InterPro" id="IPR000563">
    <property type="entry name" value="Flag_FliH"/>
</dbReference>
<evidence type="ECO:0000256" key="5">
    <source>
        <dbReference type="ARBA" id="ARBA00022448"/>
    </source>
</evidence>
<evidence type="ECO:0000256" key="2">
    <source>
        <dbReference type="ARBA" id="ARBA00004496"/>
    </source>
</evidence>
<dbReference type="GO" id="GO:0071973">
    <property type="term" value="P:bacterial-type flagellum-dependent cell motility"/>
    <property type="evidence" value="ECO:0007669"/>
    <property type="project" value="InterPro"/>
</dbReference>
<dbReference type="RefSeq" id="WP_225612655.1">
    <property type="nucleotide sequence ID" value="NZ_JAVDQZ010000003.1"/>
</dbReference>
<dbReference type="PANTHER" id="PTHR34982">
    <property type="entry name" value="YOP PROTEINS TRANSLOCATION PROTEIN L"/>
    <property type="match status" value="1"/>
</dbReference>
<name>A0AAE4BXC9_VARPD</name>
<reference evidence="12" key="1">
    <citation type="submission" date="2023-07" db="EMBL/GenBank/DDBJ databases">
        <title>Sorghum-associated microbial communities from plants grown in Nebraska, USA.</title>
        <authorList>
            <person name="Schachtman D."/>
        </authorList>
    </citation>
    <scope>NUCLEOTIDE SEQUENCE</scope>
    <source>
        <strain evidence="12">DS2114</strain>
    </source>
</reference>
<keyword evidence="5" id="KW-0813">Transport</keyword>
<comment type="subcellular location">
    <subcellularLocation>
        <location evidence="2">Cytoplasm</location>
    </subcellularLocation>
</comment>
<dbReference type="NCBIfam" id="NF004270">
    <property type="entry name" value="PRK05687.2-1"/>
    <property type="match status" value="1"/>
</dbReference>
<protein>
    <recommendedName>
        <fullName evidence="4">Flagellar assembly protein FliH</fullName>
    </recommendedName>
</protein>
<dbReference type="PANTHER" id="PTHR34982:SF1">
    <property type="entry name" value="FLAGELLAR ASSEMBLY PROTEIN FLIH"/>
    <property type="match status" value="1"/>
</dbReference>
<keyword evidence="9" id="KW-1006">Bacterial flagellum protein export</keyword>
<evidence type="ECO:0000256" key="7">
    <source>
        <dbReference type="ARBA" id="ARBA00022795"/>
    </source>
</evidence>
<evidence type="ECO:0000256" key="9">
    <source>
        <dbReference type="ARBA" id="ARBA00023225"/>
    </source>
</evidence>
<comment type="similarity">
    <text evidence="3">Belongs to the FliH family.</text>
</comment>
<sequence length="247" mass="26305">MTSFPHSFGARARQDTPPMLSQPRLSAWQRWEMGAIDAEAIAAHSAGIEAPAPPRIDPAALAREAELERLRLEARATGEAEGRREGWAQGHAEGRTEGLAAGLAAASAHAEQLRALAAALPAALRSAESELGDAVLALALDAARQVIHRTLRVEPEWVLALVQDLLHTEPALQGEPRLLLHPEDLALVKNSLGGELQAAGWQLRADDTLARGGCRVRSTSGEMDATLATRWKRVAGAFSRDAEPDGA</sequence>
<keyword evidence="12" id="KW-0969">Cilium</keyword>
<evidence type="ECO:0000313" key="12">
    <source>
        <dbReference type="EMBL" id="MDR6426588.1"/>
    </source>
</evidence>
<proteinExistence type="inferred from homology"/>
<comment type="caution">
    <text evidence="12">The sequence shown here is derived from an EMBL/GenBank/DDBJ whole genome shotgun (WGS) entry which is preliminary data.</text>
</comment>
<evidence type="ECO:0000256" key="8">
    <source>
        <dbReference type="ARBA" id="ARBA00022927"/>
    </source>
</evidence>
<dbReference type="GO" id="GO:0005829">
    <property type="term" value="C:cytosol"/>
    <property type="evidence" value="ECO:0007669"/>
    <property type="project" value="TreeGrafter"/>
</dbReference>
<dbReference type="InterPro" id="IPR018035">
    <property type="entry name" value="Flagellar_FliH/T3SS_HrpE"/>
</dbReference>
<dbReference type="GO" id="GO:0015031">
    <property type="term" value="P:protein transport"/>
    <property type="evidence" value="ECO:0007669"/>
    <property type="project" value="UniProtKB-KW"/>
</dbReference>
<evidence type="ECO:0000259" key="11">
    <source>
        <dbReference type="Pfam" id="PF02108"/>
    </source>
</evidence>
<evidence type="ECO:0000256" key="10">
    <source>
        <dbReference type="SAM" id="MobiDB-lite"/>
    </source>
</evidence>
<keyword evidence="7" id="KW-1005">Bacterial flagellum biogenesis</keyword>
<dbReference type="AlphaFoldDB" id="A0AAE4BXC9"/>
<gene>
    <name evidence="12" type="ORF">J2738_002721</name>
</gene>
<dbReference type="InterPro" id="IPR051472">
    <property type="entry name" value="T3SS_Stator/FliH"/>
</dbReference>
<evidence type="ECO:0000256" key="1">
    <source>
        <dbReference type="ARBA" id="ARBA00003041"/>
    </source>
</evidence>
<dbReference type="GO" id="GO:0009288">
    <property type="term" value="C:bacterial-type flagellum"/>
    <property type="evidence" value="ECO:0007669"/>
    <property type="project" value="InterPro"/>
</dbReference>
<keyword evidence="8" id="KW-0653">Protein transport</keyword>
<dbReference type="GO" id="GO:0003774">
    <property type="term" value="F:cytoskeletal motor activity"/>
    <property type="evidence" value="ECO:0007669"/>
    <property type="project" value="InterPro"/>
</dbReference>
<feature type="domain" description="Flagellar assembly protein FliH/Type III secretion system HrpE" evidence="11">
    <location>
        <begin position="108"/>
        <end position="234"/>
    </location>
</feature>
<evidence type="ECO:0000313" key="13">
    <source>
        <dbReference type="Proteomes" id="UP001184828"/>
    </source>
</evidence>
<keyword evidence="6" id="KW-0963">Cytoplasm</keyword>
<dbReference type="Pfam" id="PF02108">
    <property type="entry name" value="FliH"/>
    <property type="match status" value="1"/>
</dbReference>
<dbReference type="PRINTS" id="PR01003">
    <property type="entry name" value="FLGFLIH"/>
</dbReference>
<evidence type="ECO:0000256" key="4">
    <source>
        <dbReference type="ARBA" id="ARBA00016507"/>
    </source>
</evidence>
<keyword evidence="12" id="KW-0282">Flagellum</keyword>
<accession>A0AAE4BXC9</accession>
<comment type="function">
    <text evidence="1">Needed for flagellar regrowth and assembly.</text>
</comment>
<dbReference type="EMBL" id="JAVDQZ010000003">
    <property type="protein sequence ID" value="MDR6426588.1"/>
    <property type="molecule type" value="Genomic_DNA"/>
</dbReference>
<organism evidence="12 13">
    <name type="scientific">Variovorax paradoxus</name>
    <dbReference type="NCBI Taxonomy" id="34073"/>
    <lineage>
        <taxon>Bacteria</taxon>
        <taxon>Pseudomonadati</taxon>
        <taxon>Pseudomonadota</taxon>
        <taxon>Betaproteobacteria</taxon>
        <taxon>Burkholderiales</taxon>
        <taxon>Comamonadaceae</taxon>
        <taxon>Variovorax</taxon>
    </lineage>
</organism>
<evidence type="ECO:0000256" key="6">
    <source>
        <dbReference type="ARBA" id="ARBA00022490"/>
    </source>
</evidence>